<dbReference type="InterPro" id="IPR029045">
    <property type="entry name" value="ClpP/crotonase-like_dom_sf"/>
</dbReference>
<dbReference type="GO" id="GO:0003860">
    <property type="term" value="F:3-hydroxyisobutyryl-CoA hydrolase activity"/>
    <property type="evidence" value="ECO:0007669"/>
    <property type="project" value="UniProtKB-EC"/>
</dbReference>
<dbReference type="EMBL" id="JACHWS010000001">
    <property type="protein sequence ID" value="MBB3035950.1"/>
    <property type="molecule type" value="Genomic_DNA"/>
</dbReference>
<dbReference type="Proteomes" id="UP000567922">
    <property type="component" value="Unassembled WGS sequence"/>
</dbReference>
<evidence type="ECO:0000313" key="5">
    <source>
        <dbReference type="EMBL" id="MBB3035950.1"/>
    </source>
</evidence>
<dbReference type="GO" id="GO:0016829">
    <property type="term" value="F:lyase activity"/>
    <property type="evidence" value="ECO:0007669"/>
    <property type="project" value="UniProtKB-KW"/>
</dbReference>
<dbReference type="Pfam" id="PF16113">
    <property type="entry name" value="ECH_2"/>
    <property type="match status" value="1"/>
</dbReference>
<dbReference type="CDD" id="cd06558">
    <property type="entry name" value="crotonase-like"/>
    <property type="match status" value="1"/>
</dbReference>
<evidence type="ECO:0000256" key="1">
    <source>
        <dbReference type="ARBA" id="ARBA00001709"/>
    </source>
</evidence>
<evidence type="ECO:0000256" key="2">
    <source>
        <dbReference type="ARBA" id="ARBA00011915"/>
    </source>
</evidence>
<dbReference type="AlphaFoldDB" id="A0A839RHQ4"/>
<dbReference type="InterPro" id="IPR045004">
    <property type="entry name" value="ECH_dom"/>
</dbReference>
<dbReference type="Gene3D" id="3.90.226.10">
    <property type="entry name" value="2-enoyl-CoA Hydratase, Chain A, domain 1"/>
    <property type="match status" value="1"/>
</dbReference>
<dbReference type="InterPro" id="IPR032259">
    <property type="entry name" value="HIBYL-CoA-H"/>
</dbReference>
<dbReference type="RefSeq" id="WP_064439634.1">
    <property type="nucleotide sequence ID" value="NZ_BDDI01000005.1"/>
</dbReference>
<dbReference type="SUPFAM" id="SSF52096">
    <property type="entry name" value="ClpP/crotonase"/>
    <property type="match status" value="1"/>
</dbReference>
<evidence type="ECO:0000256" key="3">
    <source>
        <dbReference type="ARBA" id="ARBA00022801"/>
    </source>
</evidence>
<reference evidence="5 6" key="1">
    <citation type="submission" date="2020-08" db="EMBL/GenBank/DDBJ databases">
        <title>Sequencing the genomes of 1000 actinobacteria strains.</title>
        <authorList>
            <person name="Klenk H.-P."/>
        </authorList>
    </citation>
    <scope>NUCLEOTIDE SEQUENCE [LARGE SCALE GENOMIC DNA]</scope>
    <source>
        <strain evidence="5 6">DSM 45258</strain>
    </source>
</reference>
<dbReference type="GO" id="GO:0006574">
    <property type="term" value="P:L-valine catabolic process"/>
    <property type="evidence" value="ECO:0007669"/>
    <property type="project" value="TreeGrafter"/>
</dbReference>
<comment type="catalytic activity">
    <reaction evidence="1">
        <text>3-hydroxy-2-methylpropanoyl-CoA + H2O = 3-hydroxy-2-methylpropanoate + CoA + H(+)</text>
        <dbReference type="Rhea" id="RHEA:20888"/>
        <dbReference type="ChEBI" id="CHEBI:11805"/>
        <dbReference type="ChEBI" id="CHEBI:15377"/>
        <dbReference type="ChEBI" id="CHEBI:15378"/>
        <dbReference type="ChEBI" id="CHEBI:57287"/>
        <dbReference type="ChEBI" id="CHEBI:57340"/>
        <dbReference type="EC" id="3.1.2.4"/>
    </reaction>
</comment>
<dbReference type="EC" id="3.1.2.4" evidence="2"/>
<evidence type="ECO:0000259" key="4">
    <source>
        <dbReference type="Pfam" id="PF16113"/>
    </source>
</evidence>
<sequence>MGDSRSEQSVLTRTANRTGVISLNRPAALNALDTSMIQAINVALDSWMHDTSVSRVVIRSTSPKAFCAGGDIRAIRDAVLTGQHDAAHEFFRLEYDLNERIATFPKPIIALIDGAAMGGGLGVSVHGSLRVVTENAVCAMPETAIGFFPDIGASYFLPRLGLNGTGSVALGKYLGMTGARLDAADAVTCGLATHFVRSERLADLLAALEDEGEADAAAIIESFASDPGPSALASHMETIEECFSAGTVTEMEDCLANGRSEWHAQVLATLRKASPRSVCITMRLIERGAVSTLRECLDRELALTAPVTRHPDFAEGIRAVLVDKDRNPQWADAALADVDPVHIDALLL</sequence>
<gene>
    <name evidence="5" type="ORF">FHU29_000384</name>
</gene>
<feature type="domain" description="Enoyl-CoA hydratase/isomerase" evidence="4">
    <location>
        <begin position="19"/>
        <end position="346"/>
    </location>
</feature>
<dbReference type="OrthoDB" id="9790967at2"/>
<protein>
    <recommendedName>
        <fullName evidence="2">3-hydroxyisobutyryl-CoA hydrolase</fullName>
        <ecNumber evidence="2">3.1.2.4</ecNumber>
    </recommendedName>
</protein>
<evidence type="ECO:0000313" key="6">
    <source>
        <dbReference type="Proteomes" id="UP000567922"/>
    </source>
</evidence>
<accession>A0A839RHQ4</accession>
<dbReference type="PANTHER" id="PTHR43176">
    <property type="entry name" value="3-HYDROXYISOBUTYRYL-COA HYDROLASE-RELATED"/>
    <property type="match status" value="1"/>
</dbReference>
<organism evidence="5 6">
    <name type="scientific">Hoyosella altamirensis</name>
    <dbReference type="NCBI Taxonomy" id="616997"/>
    <lineage>
        <taxon>Bacteria</taxon>
        <taxon>Bacillati</taxon>
        <taxon>Actinomycetota</taxon>
        <taxon>Actinomycetes</taxon>
        <taxon>Mycobacteriales</taxon>
        <taxon>Hoyosellaceae</taxon>
        <taxon>Hoyosella</taxon>
    </lineage>
</organism>
<dbReference type="NCBIfam" id="NF004127">
    <property type="entry name" value="PRK05617.1"/>
    <property type="match status" value="1"/>
</dbReference>
<proteinExistence type="predicted"/>
<comment type="caution">
    <text evidence="5">The sequence shown here is derived from an EMBL/GenBank/DDBJ whole genome shotgun (WGS) entry which is preliminary data.</text>
</comment>
<name>A0A839RHQ4_9ACTN</name>
<dbReference type="PANTHER" id="PTHR43176:SF3">
    <property type="entry name" value="3-HYDROXYISOBUTYRYL-COA HYDROLASE, MITOCHONDRIAL"/>
    <property type="match status" value="1"/>
</dbReference>
<keyword evidence="6" id="KW-1185">Reference proteome</keyword>
<keyword evidence="3" id="KW-0378">Hydrolase</keyword>
<keyword evidence="5" id="KW-0456">Lyase</keyword>